<proteinExistence type="predicted"/>
<dbReference type="Pfam" id="PF07883">
    <property type="entry name" value="Cupin_2"/>
    <property type="match status" value="1"/>
</dbReference>
<dbReference type="InterPro" id="IPR013096">
    <property type="entry name" value="Cupin_2"/>
</dbReference>
<protein>
    <submittedName>
        <fullName evidence="4">Cupin domain-containing protein</fullName>
    </submittedName>
</protein>
<dbReference type="CDD" id="cd02233">
    <property type="entry name" value="cupin_HNL-like"/>
    <property type="match status" value="2"/>
</dbReference>
<dbReference type="EMBL" id="DXBC01000103">
    <property type="protein sequence ID" value="HIZ79448.1"/>
    <property type="molecule type" value="Genomic_DNA"/>
</dbReference>
<organism evidence="4 5">
    <name type="scientific">Candidatus Lachnoclostridium stercorigallinarum</name>
    <dbReference type="NCBI Taxonomy" id="2838634"/>
    <lineage>
        <taxon>Bacteria</taxon>
        <taxon>Bacillati</taxon>
        <taxon>Bacillota</taxon>
        <taxon>Clostridia</taxon>
        <taxon>Lachnospirales</taxon>
        <taxon>Lachnospiraceae</taxon>
    </lineage>
</organism>
<evidence type="ECO:0000313" key="4">
    <source>
        <dbReference type="EMBL" id="HIZ79448.1"/>
    </source>
</evidence>
<evidence type="ECO:0000259" key="3">
    <source>
        <dbReference type="Pfam" id="PF07883"/>
    </source>
</evidence>
<reference evidence="4" key="1">
    <citation type="journal article" date="2021" name="PeerJ">
        <title>Extensive microbial diversity within the chicken gut microbiome revealed by metagenomics and culture.</title>
        <authorList>
            <person name="Gilroy R."/>
            <person name="Ravi A."/>
            <person name="Getino M."/>
            <person name="Pursley I."/>
            <person name="Horton D.L."/>
            <person name="Alikhan N.F."/>
            <person name="Baker D."/>
            <person name="Gharbi K."/>
            <person name="Hall N."/>
            <person name="Watson M."/>
            <person name="Adriaenssens E.M."/>
            <person name="Foster-Nyarko E."/>
            <person name="Jarju S."/>
            <person name="Secka A."/>
            <person name="Antonio M."/>
            <person name="Oren A."/>
            <person name="Chaudhuri R.R."/>
            <person name="La Ragione R."/>
            <person name="Hildebrand F."/>
            <person name="Pallen M.J."/>
        </authorList>
    </citation>
    <scope>NUCLEOTIDE SEQUENCE</scope>
    <source>
        <strain evidence="4">ChiBcec1-1093</strain>
    </source>
</reference>
<evidence type="ECO:0000256" key="1">
    <source>
        <dbReference type="SAM" id="MobiDB-lite"/>
    </source>
</evidence>
<dbReference type="PROSITE" id="PS51257">
    <property type="entry name" value="PROKAR_LIPOPROTEIN"/>
    <property type="match status" value="1"/>
</dbReference>
<feature type="domain" description="Cupin type-2" evidence="3">
    <location>
        <begin position="236"/>
        <end position="291"/>
    </location>
</feature>
<feature type="signal peptide" evidence="2">
    <location>
        <begin position="1"/>
        <end position="19"/>
    </location>
</feature>
<comment type="caution">
    <text evidence="4">The sequence shown here is derived from an EMBL/GenBank/DDBJ whole genome shotgun (WGS) entry which is preliminary data.</text>
</comment>
<dbReference type="Gene3D" id="2.60.120.10">
    <property type="entry name" value="Jelly Rolls"/>
    <property type="match status" value="2"/>
</dbReference>
<gene>
    <name evidence="4" type="ORF">IAA17_06630</name>
</gene>
<dbReference type="SUPFAM" id="SSF51182">
    <property type="entry name" value="RmlC-like cupins"/>
    <property type="match status" value="2"/>
</dbReference>
<dbReference type="InterPro" id="IPR014710">
    <property type="entry name" value="RmlC-like_jellyroll"/>
</dbReference>
<evidence type="ECO:0000256" key="2">
    <source>
        <dbReference type="SAM" id="SignalP"/>
    </source>
</evidence>
<dbReference type="PANTHER" id="PTHR43698">
    <property type="entry name" value="RIBD C-TERMINAL DOMAIN CONTAINING PROTEIN"/>
    <property type="match status" value="1"/>
</dbReference>
<feature type="region of interest" description="Disordered" evidence="1">
    <location>
        <begin position="327"/>
        <end position="350"/>
    </location>
</feature>
<accession>A0A9D2K6F9</accession>
<keyword evidence="2" id="KW-0732">Signal</keyword>
<dbReference type="InterPro" id="IPR011051">
    <property type="entry name" value="RmlC_Cupin_sf"/>
</dbReference>
<dbReference type="Proteomes" id="UP000824101">
    <property type="component" value="Unassembled WGS sequence"/>
</dbReference>
<dbReference type="AlphaFoldDB" id="A0A9D2K6F9"/>
<name>A0A9D2K6F9_9FIRM</name>
<reference evidence="4" key="2">
    <citation type="submission" date="2021-04" db="EMBL/GenBank/DDBJ databases">
        <authorList>
            <person name="Gilroy R."/>
        </authorList>
    </citation>
    <scope>NUCLEOTIDE SEQUENCE</scope>
    <source>
        <strain evidence="4">ChiBcec1-1093</strain>
    </source>
</reference>
<dbReference type="InterPro" id="IPR047263">
    <property type="entry name" value="HNL-like_cupin"/>
</dbReference>
<feature type="chain" id="PRO_5038381857" evidence="2">
    <location>
        <begin position="20"/>
        <end position="350"/>
    </location>
</feature>
<sequence length="350" mass="37574">MKKRAVLLAAVLTAGLAACGTGQTQETTGAADGAEDGQETDTEALMAAAAVTSMDELTFPIGQEVSGAFTGTAYLTPMIMNDEVYNFPQTNNVTFEPGARSYWHSHGGMILVGTGGVGFYQEEGKPAQIIREGDIVECPEGVRHWHGAAPDSWFSQMVIYDSHYTAPEDAPEEEPVTDEEYENLEIADYTPQVSEDNQFMFQKAAEAMEADTFNGPAYVSSLIGDDNVAGAPGLHYVVFDPGVINNWHTHEGGQILIATDGIGYHQIEGQPVEVLYPGDVALCPPGVKHWHGGSAGTSFAHIAVNTNPELTGLEWLDRISDEEYASLPTEKPAEESIAEETAAVESNETK</sequence>
<dbReference type="PANTHER" id="PTHR43698:SF1">
    <property type="entry name" value="BLL4564 PROTEIN"/>
    <property type="match status" value="1"/>
</dbReference>
<evidence type="ECO:0000313" key="5">
    <source>
        <dbReference type="Proteomes" id="UP000824101"/>
    </source>
</evidence>